<geneLocation type="plasmid" evidence="1 2">
    <name>p1</name>
</geneLocation>
<evidence type="ECO:0000313" key="2">
    <source>
        <dbReference type="Proteomes" id="UP000596351"/>
    </source>
</evidence>
<gene>
    <name evidence="1" type="ORF">D4A92_22900</name>
</gene>
<keyword evidence="1" id="KW-0614">Plasmid</keyword>
<name>A0ABX7F237_9HYPH</name>
<dbReference type="Proteomes" id="UP000596351">
    <property type="component" value="Plasmid p1"/>
</dbReference>
<sequence>MFFVHVLRMLYLRTDAAFSTVSADMAALDLANLWVSVLLTGRDIRKQSDGKAADEGRQDEPALA</sequence>
<organism evidence="1 2">
    <name type="scientific">Rhizobium rosettiformans</name>
    <dbReference type="NCBI Taxonomy" id="1368430"/>
    <lineage>
        <taxon>Bacteria</taxon>
        <taxon>Pseudomonadati</taxon>
        <taxon>Pseudomonadota</taxon>
        <taxon>Alphaproteobacteria</taxon>
        <taxon>Hyphomicrobiales</taxon>
        <taxon>Rhizobiaceae</taxon>
        <taxon>Rhizobium/Agrobacterium group</taxon>
        <taxon>Rhizobium</taxon>
    </lineage>
</organism>
<keyword evidence="2" id="KW-1185">Reference proteome</keyword>
<dbReference type="EMBL" id="CP032406">
    <property type="protein sequence ID" value="QRF54367.1"/>
    <property type="molecule type" value="Genomic_DNA"/>
</dbReference>
<reference evidence="1 2" key="1">
    <citation type="submission" date="2018-09" db="EMBL/GenBank/DDBJ databases">
        <title>Rhizobium sp. MAE2-X.</title>
        <authorList>
            <person name="Lee Y."/>
            <person name="Jeon C.O."/>
        </authorList>
    </citation>
    <scope>NUCLEOTIDE SEQUENCE [LARGE SCALE GENOMIC DNA]</scope>
    <source>
        <strain evidence="1 2">MAE2-X</strain>
        <plasmid evidence="1 2">p1</plasmid>
    </source>
</reference>
<proteinExistence type="predicted"/>
<evidence type="ECO:0000313" key="1">
    <source>
        <dbReference type="EMBL" id="QRF54367.1"/>
    </source>
</evidence>
<accession>A0ABX7F237</accession>
<protein>
    <submittedName>
        <fullName evidence="1">Uncharacterized protein</fullName>
    </submittedName>
</protein>